<protein>
    <submittedName>
        <fullName evidence="1">Uncharacterized protein</fullName>
    </submittedName>
</protein>
<dbReference type="EMBL" id="BRPK01000008">
    <property type="protein sequence ID" value="GLB40537.1"/>
    <property type="molecule type" value="Genomic_DNA"/>
</dbReference>
<dbReference type="Proteomes" id="UP001063166">
    <property type="component" value="Unassembled WGS sequence"/>
</dbReference>
<evidence type="ECO:0000313" key="2">
    <source>
        <dbReference type="Proteomes" id="UP001063166"/>
    </source>
</evidence>
<dbReference type="AlphaFoldDB" id="A0A9P3PQ23"/>
<organism evidence="1 2">
    <name type="scientific">Lyophyllum shimeji</name>
    <name type="common">Hon-shimeji</name>
    <name type="synonym">Tricholoma shimeji</name>
    <dbReference type="NCBI Taxonomy" id="47721"/>
    <lineage>
        <taxon>Eukaryota</taxon>
        <taxon>Fungi</taxon>
        <taxon>Dikarya</taxon>
        <taxon>Basidiomycota</taxon>
        <taxon>Agaricomycotina</taxon>
        <taxon>Agaricomycetes</taxon>
        <taxon>Agaricomycetidae</taxon>
        <taxon>Agaricales</taxon>
        <taxon>Tricholomatineae</taxon>
        <taxon>Lyophyllaceae</taxon>
        <taxon>Lyophyllum</taxon>
    </lineage>
</organism>
<gene>
    <name evidence="1" type="ORF">LshimejAT787_0804080</name>
</gene>
<proteinExistence type="predicted"/>
<evidence type="ECO:0000313" key="1">
    <source>
        <dbReference type="EMBL" id="GLB40537.1"/>
    </source>
</evidence>
<keyword evidence="2" id="KW-1185">Reference proteome</keyword>
<name>A0A9P3PQ23_LYOSH</name>
<accession>A0A9P3PQ23</accession>
<sequence length="199" mass="21236">MLVIFATMSTYLQCGSDMFNGSPTAEQIWQDWLNLEAFSSEPDVPRSCADHAISSLLSEAGLMPSTEVDVTIPFTLGDISAVPRSQLCSSVAVATHIDHTAAWSSPSITPSLFALPPLSSLEPLVQPAHLPISTLNCKSDEIEGLSGGNCRKRRNGSSSGIDGSGSWGTASLTEFFKGQSGIFIMEINIFCLQAVHRKS</sequence>
<reference evidence="1" key="1">
    <citation type="submission" date="2022-07" db="EMBL/GenBank/DDBJ databases">
        <title>The genome of Lyophyllum shimeji provides insight into the initial evolution of ectomycorrhizal fungal genome.</title>
        <authorList>
            <person name="Kobayashi Y."/>
            <person name="Shibata T."/>
            <person name="Hirakawa H."/>
            <person name="Shigenobu S."/>
            <person name="Nishiyama T."/>
            <person name="Yamada A."/>
            <person name="Hasebe M."/>
            <person name="Kawaguchi M."/>
        </authorList>
    </citation>
    <scope>NUCLEOTIDE SEQUENCE</scope>
    <source>
        <strain evidence="1">AT787</strain>
    </source>
</reference>
<comment type="caution">
    <text evidence="1">The sequence shown here is derived from an EMBL/GenBank/DDBJ whole genome shotgun (WGS) entry which is preliminary data.</text>
</comment>